<evidence type="ECO:0000259" key="4">
    <source>
        <dbReference type="PROSITE" id="PS51762"/>
    </source>
</evidence>
<feature type="region of interest" description="Disordered" evidence="2">
    <location>
        <begin position="30"/>
        <end position="55"/>
    </location>
</feature>
<evidence type="ECO:0000313" key="6">
    <source>
        <dbReference type="Proteomes" id="UP000440096"/>
    </source>
</evidence>
<dbReference type="InterPro" id="IPR000757">
    <property type="entry name" value="Beta-glucanase-like"/>
</dbReference>
<dbReference type="CDD" id="cd08023">
    <property type="entry name" value="GH16_laminarinase_like"/>
    <property type="match status" value="1"/>
</dbReference>
<name>A0A6N7ZBS4_9PSEU</name>
<dbReference type="SUPFAM" id="SSF49899">
    <property type="entry name" value="Concanavalin A-like lectins/glucanases"/>
    <property type="match status" value="1"/>
</dbReference>
<organism evidence="5 6">
    <name type="scientific">Amycolatopsis pithecellobii</name>
    <dbReference type="NCBI Taxonomy" id="664692"/>
    <lineage>
        <taxon>Bacteria</taxon>
        <taxon>Bacillati</taxon>
        <taxon>Actinomycetota</taxon>
        <taxon>Actinomycetes</taxon>
        <taxon>Pseudonocardiales</taxon>
        <taxon>Pseudonocardiaceae</taxon>
        <taxon>Amycolatopsis</taxon>
    </lineage>
</organism>
<feature type="signal peptide" evidence="3">
    <location>
        <begin position="1"/>
        <end position="30"/>
    </location>
</feature>
<dbReference type="PANTHER" id="PTHR10963:SF55">
    <property type="entry name" value="GLYCOSIDE HYDROLASE FAMILY 16 PROTEIN"/>
    <property type="match status" value="1"/>
</dbReference>
<accession>A0A6N7ZBS4</accession>
<dbReference type="InterPro" id="IPR013320">
    <property type="entry name" value="ConA-like_dom_sf"/>
</dbReference>
<proteinExistence type="inferred from homology"/>
<dbReference type="EMBL" id="WMBA01000094">
    <property type="protein sequence ID" value="MTD59234.1"/>
    <property type="molecule type" value="Genomic_DNA"/>
</dbReference>
<dbReference type="InterPro" id="IPR000772">
    <property type="entry name" value="Ricin_B_lectin"/>
</dbReference>
<dbReference type="CDD" id="cd23451">
    <property type="entry name" value="beta-trefoil_Ricin_laminarinase"/>
    <property type="match status" value="1"/>
</dbReference>
<dbReference type="Pfam" id="PF00652">
    <property type="entry name" value="Ricin_B_lectin"/>
    <property type="match status" value="1"/>
</dbReference>
<protein>
    <submittedName>
        <fullName evidence="5">Family 16 glycosylhydrolase</fullName>
    </submittedName>
</protein>
<gene>
    <name evidence="5" type="ORF">GKO32_35420</name>
</gene>
<comment type="caution">
    <text evidence="5">The sequence shown here is derived from an EMBL/GenBank/DDBJ whole genome shotgun (WGS) entry which is preliminary data.</text>
</comment>
<dbReference type="Pfam" id="PF00722">
    <property type="entry name" value="Glyco_hydro_16"/>
    <property type="match status" value="1"/>
</dbReference>
<dbReference type="SUPFAM" id="SSF50370">
    <property type="entry name" value="Ricin B-like lectins"/>
    <property type="match status" value="1"/>
</dbReference>
<evidence type="ECO:0000256" key="3">
    <source>
        <dbReference type="SAM" id="SignalP"/>
    </source>
</evidence>
<dbReference type="Gene3D" id="2.60.120.200">
    <property type="match status" value="1"/>
</dbReference>
<keyword evidence="5" id="KW-0378">Hydrolase</keyword>
<comment type="similarity">
    <text evidence="1">Belongs to the glycosyl hydrolase 16 family.</text>
</comment>
<dbReference type="Gene3D" id="2.80.10.50">
    <property type="match status" value="2"/>
</dbReference>
<dbReference type="InterPro" id="IPR050546">
    <property type="entry name" value="Glycosyl_Hydrlase_16"/>
</dbReference>
<evidence type="ECO:0000256" key="2">
    <source>
        <dbReference type="SAM" id="MobiDB-lite"/>
    </source>
</evidence>
<dbReference type="SMART" id="SM00458">
    <property type="entry name" value="RICIN"/>
    <property type="match status" value="1"/>
</dbReference>
<dbReference type="InterPro" id="IPR035992">
    <property type="entry name" value="Ricin_B-like_lectins"/>
</dbReference>
<dbReference type="GO" id="GO:0004553">
    <property type="term" value="F:hydrolase activity, hydrolyzing O-glycosyl compounds"/>
    <property type="evidence" value="ECO:0007669"/>
    <property type="project" value="InterPro"/>
</dbReference>
<dbReference type="PROSITE" id="PS51762">
    <property type="entry name" value="GH16_2"/>
    <property type="match status" value="1"/>
</dbReference>
<dbReference type="GO" id="GO:0005975">
    <property type="term" value="P:carbohydrate metabolic process"/>
    <property type="evidence" value="ECO:0007669"/>
    <property type="project" value="InterPro"/>
</dbReference>
<keyword evidence="6" id="KW-1185">Reference proteome</keyword>
<evidence type="ECO:0000256" key="1">
    <source>
        <dbReference type="ARBA" id="ARBA00006865"/>
    </source>
</evidence>
<sequence length="413" mass="43230">MRKFLSITGIAACVAVVALGPGLTASGTEASPNALGPTWSDDFDGPAGTPPDAGKWSHDIGGSGWGNNEREYYTDSTANAALDGQGHLAITARGDNAGQFQCWYGPCWYTSARLLTSRTFTQRYGHFEARVKMPAGQGLWPAFWMLGDGGAGWPNNGEIDIMETVGSDMGTNHGSLHGPGYSGGNPLTGTYTPPGGAQLSNDYHTYAVDWGPGGVVWSLDGVAVENHVRSDAGSNPWVFDHPFFMLLNLAVGGNWPGDPNSSTPFPATMLVDYIHVFSGTPAQPAGRITGLAGKCVDDSAASSANRNPVVSYDCNGSSAQTWTQASDGTLRVLGKCLDVADGATGDGAKVQLYDCNGTGAQQWVVNAAHDIVNPQANKCLDVTDNNSANGNQLQIWTCAGTANQKWTYTTPGA</sequence>
<feature type="chain" id="PRO_5027014157" evidence="3">
    <location>
        <begin position="31"/>
        <end position="413"/>
    </location>
</feature>
<dbReference type="Proteomes" id="UP000440096">
    <property type="component" value="Unassembled WGS sequence"/>
</dbReference>
<dbReference type="OrthoDB" id="9809583at2"/>
<dbReference type="AlphaFoldDB" id="A0A6N7ZBS4"/>
<dbReference type="PANTHER" id="PTHR10963">
    <property type="entry name" value="GLYCOSYL HYDROLASE-RELATED"/>
    <property type="match status" value="1"/>
</dbReference>
<keyword evidence="3" id="KW-0732">Signal</keyword>
<reference evidence="5 6" key="1">
    <citation type="submission" date="2019-11" db="EMBL/GenBank/DDBJ databases">
        <title>Draft genome of Amycolatopsis RM579.</title>
        <authorList>
            <person name="Duangmal K."/>
            <person name="Mingma R."/>
        </authorList>
    </citation>
    <scope>NUCLEOTIDE SEQUENCE [LARGE SCALE GENOMIC DNA]</scope>
    <source>
        <strain evidence="5 6">RM579</strain>
    </source>
</reference>
<feature type="domain" description="GH16" evidence="4">
    <location>
        <begin position="24"/>
        <end position="282"/>
    </location>
</feature>
<dbReference type="PROSITE" id="PS50231">
    <property type="entry name" value="RICIN_B_LECTIN"/>
    <property type="match status" value="1"/>
</dbReference>
<evidence type="ECO:0000313" key="5">
    <source>
        <dbReference type="EMBL" id="MTD59234.1"/>
    </source>
</evidence>